<name>A0A975GPU7_9BACT</name>
<sequence>MGFANPKRAMVRPHHFRQFAGIFHLDGLLIFPHFCQVIC</sequence>
<dbReference type="EMBL" id="CP061800">
    <property type="protein sequence ID" value="QTA88273.1"/>
    <property type="molecule type" value="Genomic_DNA"/>
</dbReference>
<accession>A0A975GPU7</accession>
<reference evidence="1" key="1">
    <citation type="journal article" date="2021" name="Microb. Physiol.">
        <title>Proteogenomic Insights into the Physiology of Marine, Sulfate-Reducing, Filamentous Desulfonema limicola and Desulfonema magnum.</title>
        <authorList>
            <person name="Schnaars V."/>
            <person name="Wohlbrand L."/>
            <person name="Scheve S."/>
            <person name="Hinrichs C."/>
            <person name="Reinhardt R."/>
            <person name="Rabus R."/>
        </authorList>
    </citation>
    <scope>NUCLEOTIDE SEQUENCE</scope>
    <source>
        <strain evidence="1">4be13</strain>
    </source>
</reference>
<proteinExistence type="predicted"/>
<protein>
    <submittedName>
        <fullName evidence="1">Uncharacterized protein</fullName>
    </submittedName>
</protein>
<dbReference type="KEGG" id="dmm:dnm_043150"/>
<evidence type="ECO:0000313" key="1">
    <source>
        <dbReference type="EMBL" id="QTA88273.1"/>
    </source>
</evidence>
<dbReference type="Proteomes" id="UP000663722">
    <property type="component" value="Chromosome"/>
</dbReference>
<dbReference type="AlphaFoldDB" id="A0A975GPU7"/>
<keyword evidence="2" id="KW-1185">Reference proteome</keyword>
<organism evidence="1 2">
    <name type="scientific">Desulfonema magnum</name>
    <dbReference type="NCBI Taxonomy" id="45655"/>
    <lineage>
        <taxon>Bacteria</taxon>
        <taxon>Pseudomonadati</taxon>
        <taxon>Thermodesulfobacteriota</taxon>
        <taxon>Desulfobacteria</taxon>
        <taxon>Desulfobacterales</taxon>
        <taxon>Desulfococcaceae</taxon>
        <taxon>Desulfonema</taxon>
    </lineage>
</organism>
<evidence type="ECO:0000313" key="2">
    <source>
        <dbReference type="Proteomes" id="UP000663722"/>
    </source>
</evidence>
<gene>
    <name evidence="1" type="ORF">dnm_043150</name>
</gene>